<dbReference type="RefSeq" id="YP_009665687.1">
    <property type="nucleotide sequence ID" value="NC_043254.1"/>
</dbReference>
<dbReference type="EMBL" id="AY225133">
    <property type="protein sequence ID" value="AAR26835.1"/>
    <property type="molecule type" value="Genomic_DNA"/>
</dbReference>
<evidence type="ECO:0000313" key="1">
    <source>
        <dbReference type="EMBL" id="AAR26835.1"/>
    </source>
</evidence>
<accession>Q6XM76</accession>
<name>Q6XM76_9PHYC</name>
<sequence>MTLLTAREILCHIAGGFLQAGSQCVVGVETTTNGIALYNLTSILPEKMPEDLMKMLGAELGMDPSHISVTVYGLCGGIAKTTHQP</sequence>
<reference evidence="1" key="2">
    <citation type="submission" date="2003-01" db="EMBL/GenBank/DDBJ databases">
        <title>Partial Nucleotide Sequence of the Feldmannia irregularis Virus FirrV-1 Genome: On the Evolution of Large Phaeoviral Genomes.</title>
        <authorList>
            <person name="Delaroque N."/>
            <person name="Knippers R."/>
            <person name="Mueller D.G."/>
            <person name="Boland W."/>
        </authorList>
    </citation>
    <scope>NUCLEOTIDE SEQUENCE</scope>
    <source>
        <strain evidence="1">FirrV-1</strain>
    </source>
</reference>
<protein>
    <submittedName>
        <fullName evidence="1">FirrV-1-A11</fullName>
    </submittedName>
</protein>
<reference evidence="1" key="1">
    <citation type="journal article" date="2003" name="J. Mol. Evol.">
        <title>Comparisons of two large phaeoviral genomes and evolutionary implications.</title>
        <authorList>
            <person name="Delaroque N."/>
            <person name="Boland W."/>
            <person name="Muller D.G."/>
            <person name="Knippers R."/>
        </authorList>
    </citation>
    <scope>NUCLEOTIDE SEQUENCE</scope>
    <source>
        <strain evidence="1">FirrV-1</strain>
    </source>
</reference>
<organism evidence="1">
    <name type="scientific">Feldmannia irregularis virus a</name>
    <dbReference type="NCBI Taxonomy" id="231992"/>
    <lineage>
        <taxon>Viruses</taxon>
        <taxon>Varidnaviria</taxon>
        <taxon>Bamfordvirae</taxon>
        <taxon>Nucleocytoviricota</taxon>
        <taxon>Megaviricetes</taxon>
        <taxon>Algavirales</taxon>
        <taxon>Phycodnaviridae</taxon>
        <taxon>Phaeovirus</taxon>
        <taxon>Phaeovirus irregularis</taxon>
    </lineage>
</organism>
<dbReference type="GeneID" id="41332283"/>
<proteinExistence type="predicted"/>
<dbReference type="KEGG" id="vg:41332283"/>